<dbReference type="Pfam" id="PF03706">
    <property type="entry name" value="LPG_synthase_TM"/>
    <property type="match status" value="1"/>
</dbReference>
<evidence type="ECO:0000313" key="8">
    <source>
        <dbReference type="Proteomes" id="UP000194151"/>
    </source>
</evidence>
<comment type="subcellular location">
    <subcellularLocation>
        <location evidence="1">Cell membrane</location>
        <topology evidence="1">Multi-pass membrane protein</topology>
    </subcellularLocation>
</comment>
<dbReference type="Proteomes" id="UP000194151">
    <property type="component" value="Chromosome"/>
</dbReference>
<proteinExistence type="predicted"/>
<evidence type="ECO:0000256" key="2">
    <source>
        <dbReference type="ARBA" id="ARBA00022475"/>
    </source>
</evidence>
<dbReference type="AlphaFoldDB" id="A0A1W6YIL5"/>
<protein>
    <recommendedName>
        <fullName evidence="9">Lysylphosphatidylglycerol synthetase</fullName>
    </recommendedName>
</protein>
<evidence type="ECO:0000256" key="1">
    <source>
        <dbReference type="ARBA" id="ARBA00004651"/>
    </source>
</evidence>
<keyword evidence="8" id="KW-1185">Reference proteome</keyword>
<accession>A0A1W6YIL5</accession>
<dbReference type="GO" id="GO:0005886">
    <property type="term" value="C:plasma membrane"/>
    <property type="evidence" value="ECO:0007669"/>
    <property type="project" value="UniProtKB-SubCell"/>
</dbReference>
<dbReference type="EMBL" id="CP021108">
    <property type="protein sequence ID" value="ARP80892.1"/>
    <property type="molecule type" value="Genomic_DNA"/>
</dbReference>
<dbReference type="KEGG" id="bgv:CAL12_08595"/>
<feature type="transmembrane region" description="Helical" evidence="6">
    <location>
        <begin position="182"/>
        <end position="202"/>
    </location>
</feature>
<evidence type="ECO:0000256" key="4">
    <source>
        <dbReference type="ARBA" id="ARBA00022989"/>
    </source>
</evidence>
<dbReference type="OrthoDB" id="5998304at2"/>
<feature type="transmembrane region" description="Helical" evidence="6">
    <location>
        <begin position="30"/>
        <end position="47"/>
    </location>
</feature>
<feature type="transmembrane region" description="Helical" evidence="6">
    <location>
        <begin position="151"/>
        <end position="170"/>
    </location>
</feature>
<dbReference type="InterPro" id="IPR022791">
    <property type="entry name" value="L-PG_synthase/AglD"/>
</dbReference>
<feature type="transmembrane region" description="Helical" evidence="6">
    <location>
        <begin position="249"/>
        <end position="281"/>
    </location>
</feature>
<dbReference type="PANTHER" id="PTHR39087:SF2">
    <property type="entry name" value="UPF0104 MEMBRANE PROTEIN MJ1595"/>
    <property type="match status" value="1"/>
</dbReference>
<reference evidence="7 8" key="1">
    <citation type="submission" date="2017-05" db="EMBL/GenBank/DDBJ databases">
        <title>Complete and WGS of Bordetella genogroups.</title>
        <authorList>
            <person name="Spilker T."/>
            <person name="LiPuma J."/>
        </authorList>
    </citation>
    <scope>NUCLEOTIDE SEQUENCE [LARGE SCALE GENOMIC DNA]</scope>
    <source>
        <strain evidence="7 8">AU19157</strain>
    </source>
</reference>
<evidence type="ECO:0000256" key="3">
    <source>
        <dbReference type="ARBA" id="ARBA00022692"/>
    </source>
</evidence>
<dbReference type="PANTHER" id="PTHR39087">
    <property type="entry name" value="UPF0104 MEMBRANE PROTEIN MJ1595"/>
    <property type="match status" value="1"/>
</dbReference>
<keyword evidence="5 6" id="KW-0472">Membrane</keyword>
<evidence type="ECO:0000256" key="6">
    <source>
        <dbReference type="SAM" id="Phobius"/>
    </source>
</evidence>
<sequence>MSSDQLSAAAPRQGGFIQGLRARWPLLRKIIFIAFALLVIGLLVNLARDVEWDKVMEAVQANTWPVLLRACGVAVASYLIYACFDLLAIPYLGHRIPPIRVMAVGIVAYAFNLNMGSLIGSVGFRFRLYLKMGLQAAEITRIVGLSLTTNWLGYFWVAGGLFAWGVLPIPDNWNIGAGALRVIGAAMVLAAVAYVALCAWSRRRSWTVRGHEIFLPSGKIAVAQSVLGSACWMSIGMVVWTLMRHDVSYALVLGVLLLSGIAGAVTHIPGGLGVVEAVFVAMLSGQVPHYEILGTLLTYRAVYYLGPFAIAAVLYFILEAGIRKGADLPPAPESAR</sequence>
<evidence type="ECO:0000256" key="5">
    <source>
        <dbReference type="ARBA" id="ARBA00023136"/>
    </source>
</evidence>
<feature type="transmembrane region" description="Helical" evidence="6">
    <location>
        <begin position="301"/>
        <end position="318"/>
    </location>
</feature>
<keyword evidence="2" id="KW-1003">Cell membrane</keyword>
<feature type="transmembrane region" description="Helical" evidence="6">
    <location>
        <begin position="101"/>
        <end position="124"/>
    </location>
</feature>
<dbReference type="RefSeq" id="WP_086064109.1">
    <property type="nucleotide sequence ID" value="NZ_CP021108.1"/>
</dbReference>
<organism evidence="7 8">
    <name type="scientific">Bordetella genomosp. 8</name>
    <dbReference type="NCBI Taxonomy" id="1416806"/>
    <lineage>
        <taxon>Bacteria</taxon>
        <taxon>Pseudomonadati</taxon>
        <taxon>Pseudomonadota</taxon>
        <taxon>Betaproteobacteria</taxon>
        <taxon>Burkholderiales</taxon>
        <taxon>Alcaligenaceae</taxon>
        <taxon>Bordetella</taxon>
    </lineage>
</organism>
<evidence type="ECO:0000313" key="7">
    <source>
        <dbReference type="EMBL" id="ARP80892.1"/>
    </source>
</evidence>
<feature type="transmembrane region" description="Helical" evidence="6">
    <location>
        <begin position="222"/>
        <end position="242"/>
    </location>
</feature>
<dbReference type="STRING" id="1416806.CAL12_08595"/>
<keyword evidence="4 6" id="KW-1133">Transmembrane helix</keyword>
<feature type="transmembrane region" description="Helical" evidence="6">
    <location>
        <begin position="67"/>
        <end position="89"/>
    </location>
</feature>
<evidence type="ECO:0008006" key="9">
    <source>
        <dbReference type="Google" id="ProtNLM"/>
    </source>
</evidence>
<keyword evidence="3 6" id="KW-0812">Transmembrane</keyword>
<name>A0A1W6YIL5_9BORD</name>
<gene>
    <name evidence="7" type="ORF">CAL12_08595</name>
</gene>